<evidence type="ECO:0000259" key="3">
    <source>
        <dbReference type="Pfam" id="PF01478"/>
    </source>
</evidence>
<comment type="similarity">
    <text evidence="1">Belongs to the peptidase A24 family.</text>
</comment>
<keyword evidence="2" id="KW-1133">Transmembrane helix</keyword>
<evidence type="ECO:0000256" key="1">
    <source>
        <dbReference type="ARBA" id="ARBA00005801"/>
    </source>
</evidence>
<dbReference type="InterPro" id="IPR050882">
    <property type="entry name" value="Prepilin_peptidase/N-MTase"/>
</dbReference>
<proteinExistence type="inferred from homology"/>
<feature type="transmembrane region" description="Helical" evidence="2">
    <location>
        <begin position="114"/>
        <end position="137"/>
    </location>
</feature>
<dbReference type="InterPro" id="IPR000045">
    <property type="entry name" value="Prepilin_IV_endopep_pep"/>
</dbReference>
<keyword evidence="2" id="KW-0472">Membrane</keyword>
<dbReference type="EMBL" id="BARW01039681">
    <property type="protein sequence ID" value="GAJ22031.1"/>
    <property type="molecule type" value="Genomic_DNA"/>
</dbReference>
<dbReference type="AlphaFoldDB" id="X1VVJ0"/>
<feature type="transmembrane region" description="Helical" evidence="2">
    <location>
        <begin position="69"/>
        <end position="102"/>
    </location>
</feature>
<accession>X1VVJ0</accession>
<keyword evidence="2" id="KW-0812">Transmembrane</keyword>
<feature type="domain" description="Prepilin type IV endopeptidase peptidase" evidence="3">
    <location>
        <begin position="1"/>
        <end position="98"/>
    </location>
</feature>
<comment type="caution">
    <text evidence="4">The sequence shown here is derived from an EMBL/GenBank/DDBJ whole genome shotgun (WGS) entry which is preliminary data.</text>
</comment>
<protein>
    <recommendedName>
        <fullName evidence="3">Prepilin type IV endopeptidase peptidase domain-containing protein</fullName>
    </recommendedName>
</protein>
<reference evidence="4" key="1">
    <citation type="journal article" date="2014" name="Front. Microbiol.">
        <title>High frequency of phylogenetically diverse reductive dehalogenase-homologous genes in deep subseafloor sedimentary metagenomes.</title>
        <authorList>
            <person name="Kawai M."/>
            <person name="Futagami T."/>
            <person name="Toyoda A."/>
            <person name="Takaki Y."/>
            <person name="Nishi S."/>
            <person name="Hori S."/>
            <person name="Arai W."/>
            <person name="Tsubouchi T."/>
            <person name="Morono Y."/>
            <person name="Uchiyama I."/>
            <person name="Ito T."/>
            <person name="Fujiyama A."/>
            <person name="Inagaki F."/>
            <person name="Takami H."/>
        </authorList>
    </citation>
    <scope>NUCLEOTIDE SEQUENCE</scope>
    <source>
        <strain evidence="4">Expedition CK06-06</strain>
    </source>
</reference>
<evidence type="ECO:0000256" key="2">
    <source>
        <dbReference type="SAM" id="Phobius"/>
    </source>
</evidence>
<evidence type="ECO:0000313" key="4">
    <source>
        <dbReference type="EMBL" id="GAJ22031.1"/>
    </source>
</evidence>
<feature type="non-terminal residue" evidence="4">
    <location>
        <position position="138"/>
    </location>
</feature>
<dbReference type="GO" id="GO:0004190">
    <property type="term" value="F:aspartic-type endopeptidase activity"/>
    <property type="evidence" value="ECO:0007669"/>
    <property type="project" value="InterPro"/>
</dbReference>
<dbReference type="PANTHER" id="PTHR30487:SF0">
    <property type="entry name" value="PREPILIN LEADER PEPTIDASE_N-METHYLTRANSFERASE-RELATED"/>
    <property type="match status" value="1"/>
</dbReference>
<dbReference type="Pfam" id="PF01478">
    <property type="entry name" value="Peptidase_A24"/>
    <property type="match status" value="1"/>
</dbReference>
<dbReference type="InterPro" id="IPR014032">
    <property type="entry name" value="Peptidase_A24A_bac"/>
</dbReference>
<dbReference type="PRINTS" id="PR00864">
    <property type="entry name" value="PREPILNPTASE"/>
</dbReference>
<name>X1VVJ0_9ZZZZ</name>
<gene>
    <name evidence="4" type="ORF">S12H4_60333</name>
</gene>
<feature type="transmembrane region" description="Helical" evidence="2">
    <location>
        <begin position="36"/>
        <end position="57"/>
    </location>
</feature>
<organism evidence="4">
    <name type="scientific">marine sediment metagenome</name>
    <dbReference type="NCBI Taxonomy" id="412755"/>
    <lineage>
        <taxon>unclassified sequences</taxon>
        <taxon>metagenomes</taxon>
        <taxon>ecological metagenomes</taxon>
    </lineage>
</organism>
<dbReference type="PANTHER" id="PTHR30487">
    <property type="entry name" value="TYPE 4 PREPILIN-LIKE PROTEINS LEADER PEPTIDE-PROCESSING ENZYME"/>
    <property type="match status" value="1"/>
</dbReference>
<dbReference type="Gene3D" id="1.20.120.1220">
    <property type="match status" value="1"/>
</dbReference>
<dbReference type="GO" id="GO:0006465">
    <property type="term" value="P:signal peptide processing"/>
    <property type="evidence" value="ECO:0007669"/>
    <property type="project" value="TreeGrafter"/>
</dbReference>
<feature type="transmembrane region" description="Helical" evidence="2">
    <location>
        <begin position="12"/>
        <end position="30"/>
    </location>
</feature>
<dbReference type="GO" id="GO:0005886">
    <property type="term" value="C:plasma membrane"/>
    <property type="evidence" value="ECO:0007669"/>
    <property type="project" value="TreeGrafter"/>
</dbReference>
<sequence>ILFVYDFKHFIIPDKVLYPAIAVSLLYLIINNQLSIINYLLAALGASAFFLLIYFISKSKWLGFGDVKLGILLGLVLGWPKILLGLFLSFVIGGIIGIVLILSSKKKLKSEVPFAPFLIVGTLIALFWGEQILNWYLS</sequence>
<feature type="non-terminal residue" evidence="4">
    <location>
        <position position="1"/>
    </location>
</feature>